<dbReference type="SUPFAM" id="SSF48264">
    <property type="entry name" value="Cytochrome P450"/>
    <property type="match status" value="1"/>
</dbReference>
<accession>A0ABR1QES0</accession>
<dbReference type="InterPro" id="IPR047146">
    <property type="entry name" value="Cyt_P450_E_CYP52_fungi"/>
</dbReference>
<sequence>MSASANFWLLFRTLGTVVLLSVCARWYRKRRLTKQEEEAFAAQHGCKPVEATVPYKWPFALDLLKQQYDALPKQRILEFQTSYLGAAPTIRIDILGEGYMVHDPVNIEAILNSRFEDFELGSRRMGLLPLLGEGIFVQDGSAWRHSRELLRRQFSRIRELGLASQQRRCRRFATSLFEYTLSTTTQLLFGEPHNSLPVSERQALRDNFEYASYVSAIRLRLADVCWLYQPRKFHDACKGVRDWASFFADKALSYMEQYGEEAAMEKYAFIIDLWRDMKDRDMVRDQLLHVLIAGRDTTACLLSWTFPDDSFHLVRNPELIGRLKAEISEVVPQASEEITRKHIQQLPFLRCCLNETLRLYPQLPVNVRFAKRMTMLPRGGGPDGESPVLLRPGAGLGWSSYHLHRNESIYGPDARVYRPTRWEDGELQRRAGIGGFLDFHAGPRVCLGSKCSIMVFTRLTADMGEPAEDYALMESSYAIVRILQKYPNIRLPPNIPNLPVGEERQHLSIVLTSAEGTKVLLE</sequence>
<evidence type="ECO:0008006" key="10">
    <source>
        <dbReference type="Google" id="ProtNLM"/>
    </source>
</evidence>
<dbReference type="Gene3D" id="1.10.630.10">
    <property type="entry name" value="Cytochrome P450"/>
    <property type="match status" value="1"/>
</dbReference>
<dbReference type="Pfam" id="PF00067">
    <property type="entry name" value="p450"/>
    <property type="match status" value="1"/>
</dbReference>
<evidence type="ECO:0000256" key="1">
    <source>
        <dbReference type="ARBA" id="ARBA00001971"/>
    </source>
</evidence>
<evidence type="ECO:0000313" key="9">
    <source>
        <dbReference type="Proteomes" id="UP001391051"/>
    </source>
</evidence>
<proteinExistence type="inferred from homology"/>
<evidence type="ECO:0000256" key="4">
    <source>
        <dbReference type="ARBA" id="ARBA00023002"/>
    </source>
</evidence>
<evidence type="ECO:0000313" key="8">
    <source>
        <dbReference type="EMBL" id="KAK7952489.1"/>
    </source>
</evidence>
<keyword evidence="4 7" id="KW-0560">Oxidoreductase</keyword>
<dbReference type="PRINTS" id="PR01239">
    <property type="entry name" value="EP450IICYP52"/>
</dbReference>
<name>A0ABR1QES0_9PEZI</name>
<dbReference type="Proteomes" id="UP001391051">
    <property type="component" value="Unassembled WGS sequence"/>
</dbReference>
<keyword evidence="7" id="KW-0349">Heme</keyword>
<evidence type="ECO:0000256" key="5">
    <source>
        <dbReference type="ARBA" id="ARBA00023004"/>
    </source>
</evidence>
<comment type="similarity">
    <text evidence="2 7">Belongs to the cytochrome P450 family.</text>
</comment>
<dbReference type="InterPro" id="IPR017972">
    <property type="entry name" value="Cyt_P450_CS"/>
</dbReference>
<evidence type="ECO:0000256" key="6">
    <source>
        <dbReference type="ARBA" id="ARBA00023033"/>
    </source>
</evidence>
<keyword evidence="5 7" id="KW-0408">Iron</keyword>
<dbReference type="EMBL" id="JAQQWE010000005">
    <property type="protein sequence ID" value="KAK7952489.1"/>
    <property type="molecule type" value="Genomic_DNA"/>
</dbReference>
<keyword evidence="3 7" id="KW-0479">Metal-binding</keyword>
<reference evidence="8 9" key="1">
    <citation type="submission" date="2023-01" db="EMBL/GenBank/DDBJ databases">
        <title>Analysis of 21 Apiospora genomes using comparative genomics revels a genus with tremendous synthesis potential of carbohydrate active enzymes and secondary metabolites.</title>
        <authorList>
            <person name="Sorensen T."/>
        </authorList>
    </citation>
    <scope>NUCLEOTIDE SEQUENCE [LARGE SCALE GENOMIC DNA]</scope>
    <source>
        <strain evidence="8 9">CBS 24483</strain>
    </source>
</reference>
<dbReference type="RefSeq" id="XP_066700551.1">
    <property type="nucleotide sequence ID" value="XM_066844439.1"/>
</dbReference>
<evidence type="ECO:0000256" key="2">
    <source>
        <dbReference type="ARBA" id="ARBA00010617"/>
    </source>
</evidence>
<dbReference type="GeneID" id="92077501"/>
<organism evidence="8 9">
    <name type="scientific">Apiospora aurea</name>
    <dbReference type="NCBI Taxonomy" id="335848"/>
    <lineage>
        <taxon>Eukaryota</taxon>
        <taxon>Fungi</taxon>
        <taxon>Dikarya</taxon>
        <taxon>Ascomycota</taxon>
        <taxon>Pezizomycotina</taxon>
        <taxon>Sordariomycetes</taxon>
        <taxon>Xylariomycetidae</taxon>
        <taxon>Amphisphaeriales</taxon>
        <taxon>Apiosporaceae</taxon>
        <taxon>Apiospora</taxon>
    </lineage>
</organism>
<dbReference type="PANTHER" id="PTHR24287">
    <property type="entry name" value="P450, PUTATIVE (EUROFUNG)-RELATED"/>
    <property type="match status" value="1"/>
</dbReference>
<gene>
    <name evidence="8" type="ORF">PG986_008217</name>
</gene>
<dbReference type="InterPro" id="IPR002974">
    <property type="entry name" value="Cyt_P450_E_CYP52_ascomycetes"/>
</dbReference>
<dbReference type="PROSITE" id="PS00086">
    <property type="entry name" value="CYTOCHROME_P450"/>
    <property type="match status" value="1"/>
</dbReference>
<keyword evidence="6 7" id="KW-0503">Monooxygenase</keyword>
<comment type="caution">
    <text evidence="8">The sequence shown here is derived from an EMBL/GenBank/DDBJ whole genome shotgun (WGS) entry which is preliminary data.</text>
</comment>
<comment type="cofactor">
    <cofactor evidence="1">
        <name>heme</name>
        <dbReference type="ChEBI" id="CHEBI:30413"/>
    </cofactor>
</comment>
<dbReference type="InterPro" id="IPR001128">
    <property type="entry name" value="Cyt_P450"/>
</dbReference>
<keyword evidence="9" id="KW-1185">Reference proteome</keyword>
<evidence type="ECO:0000256" key="3">
    <source>
        <dbReference type="ARBA" id="ARBA00022723"/>
    </source>
</evidence>
<dbReference type="PRINTS" id="PR00385">
    <property type="entry name" value="P450"/>
</dbReference>
<dbReference type="InterPro" id="IPR036396">
    <property type="entry name" value="Cyt_P450_sf"/>
</dbReference>
<evidence type="ECO:0000256" key="7">
    <source>
        <dbReference type="RuleBase" id="RU000461"/>
    </source>
</evidence>
<dbReference type="PANTHER" id="PTHR24287:SF18">
    <property type="entry name" value="CYTOCHROME P450 MONOOXYGENASE APDE-RELATED"/>
    <property type="match status" value="1"/>
</dbReference>
<protein>
    <recommendedName>
        <fullName evidence="10">Cytochrome P450</fullName>
    </recommendedName>
</protein>